<feature type="transmembrane region" description="Helical" evidence="1">
    <location>
        <begin position="305"/>
        <end position="331"/>
    </location>
</feature>
<keyword evidence="2" id="KW-0132">Cell division</keyword>
<name>A0AAW6D6N5_9FIRM</name>
<keyword evidence="1" id="KW-0472">Membrane</keyword>
<keyword evidence="1" id="KW-0812">Transmembrane</keyword>
<reference evidence="2" key="1">
    <citation type="submission" date="2023-01" db="EMBL/GenBank/DDBJ databases">
        <title>Human gut microbiome strain richness.</title>
        <authorList>
            <person name="Chen-Liaw A."/>
        </authorList>
    </citation>
    <scope>NUCLEOTIDE SEQUENCE</scope>
    <source>
        <strain evidence="2">1001283st1_G1_1001283B150217_161031</strain>
    </source>
</reference>
<organism evidence="2 3">
    <name type="scientific">[Eubacterium] siraeum</name>
    <dbReference type="NCBI Taxonomy" id="39492"/>
    <lineage>
        <taxon>Bacteria</taxon>
        <taxon>Bacillati</taxon>
        <taxon>Bacillota</taxon>
        <taxon>Clostridia</taxon>
        <taxon>Eubacteriales</taxon>
        <taxon>Oscillospiraceae</taxon>
        <taxon>Oscillospiraceae incertae sedis</taxon>
    </lineage>
</organism>
<dbReference type="EMBL" id="JAQLXW010000014">
    <property type="protein sequence ID" value="MDB8004390.1"/>
    <property type="molecule type" value="Genomic_DNA"/>
</dbReference>
<dbReference type="AlphaFoldDB" id="A0AAW6D6N5"/>
<dbReference type="GO" id="GO:0051301">
    <property type="term" value="P:cell division"/>
    <property type="evidence" value="ECO:0007669"/>
    <property type="project" value="UniProtKB-KW"/>
</dbReference>
<feature type="transmembrane region" description="Helical" evidence="1">
    <location>
        <begin position="256"/>
        <end position="284"/>
    </location>
</feature>
<feature type="transmembrane region" description="Helical" evidence="1">
    <location>
        <begin position="351"/>
        <end position="374"/>
    </location>
</feature>
<keyword evidence="2" id="KW-0131">Cell cycle</keyword>
<dbReference type="Proteomes" id="UP001210809">
    <property type="component" value="Unassembled WGS sequence"/>
</dbReference>
<evidence type="ECO:0000313" key="3">
    <source>
        <dbReference type="Proteomes" id="UP001210809"/>
    </source>
</evidence>
<comment type="caution">
    <text evidence="2">The sequence shown here is derived from an EMBL/GenBank/DDBJ whole genome shotgun (WGS) entry which is preliminary data.</text>
</comment>
<proteinExistence type="predicted"/>
<protein>
    <submittedName>
        <fullName evidence="2">Cell division protein</fullName>
    </submittedName>
</protein>
<keyword evidence="1" id="KW-1133">Transmembrane helix</keyword>
<sequence length="393" mass="43594">MKLYDEIRLAVREGKKCLTYLIITALMFAIVSAVTSCLFLTAVNLRRDYYDYLDKQTQGGHEFIVTCGYTAGVKDKLSECGFDKAVHLSSADYDAGIYVSDSGKKIGLLQNLPLYFIDELLSESSGFDCEMIDGEDIKPCFDTPESDSMWINEYIALSESLAVGDKLSVKSKEKTIKEYTIAGIYSGENTVFAYPVIVPFNSYYDSAVANNRQIDSVFSCTINSMHQYDKTVTAARQNGFDIDTSAFEMGITAINYAYILFIGLAVLFAGIAFFSVLNTFSVTIAKRSHIMTNFILLGARKNNVYAIYFIPYFSSLLLGAAIGFLLMHLLFSYVSSLTKSLLCFEVALETASGIVGISAFALLFIAVLAVMLYCKFRTLSGINLSDTVREYDR</sequence>
<accession>A0AAW6D6N5</accession>
<evidence type="ECO:0000313" key="2">
    <source>
        <dbReference type="EMBL" id="MDB8004390.1"/>
    </source>
</evidence>
<evidence type="ECO:0000256" key="1">
    <source>
        <dbReference type="SAM" id="Phobius"/>
    </source>
</evidence>
<gene>
    <name evidence="2" type="ORF">PNE09_09985</name>
</gene>
<feature type="transmembrane region" description="Helical" evidence="1">
    <location>
        <begin position="20"/>
        <end position="43"/>
    </location>
</feature>